<dbReference type="PANTHER" id="PTHR11161:SF72">
    <property type="entry name" value="FI21449P1"/>
    <property type="match status" value="1"/>
</dbReference>
<dbReference type="InterPro" id="IPR052728">
    <property type="entry name" value="O2_lipid_transport_reg"/>
</dbReference>
<dbReference type="EMBL" id="HBUF01221220">
    <property type="protein sequence ID" value="CAG6669498.1"/>
    <property type="molecule type" value="Transcribed_RNA"/>
</dbReference>
<evidence type="ECO:0000313" key="1">
    <source>
        <dbReference type="EMBL" id="CAG6669498.1"/>
    </source>
</evidence>
<accession>A0A8D8WSF4</accession>
<name>A0A8D8WSF4_9HEMI</name>
<protein>
    <submittedName>
        <fullName evidence="1">Uncharacterized protein</fullName>
    </submittedName>
</protein>
<proteinExistence type="predicted"/>
<sequence length="116" mass="13822">MFSSGLLVTYLYFKTMKKQVVEEASMTKPKQREPSGLQVGVFKFLKLLGYRFIRLTPAYLFVLLMAEINMRWLRNISVFEPLSQDQYNCDVYWWRNVLYINSLFPMKDMVSTIENI</sequence>
<reference evidence="1" key="1">
    <citation type="submission" date="2021-05" db="EMBL/GenBank/DDBJ databases">
        <authorList>
            <person name="Alioto T."/>
            <person name="Alioto T."/>
            <person name="Gomez Garrido J."/>
        </authorList>
    </citation>
    <scope>NUCLEOTIDE SEQUENCE</scope>
</reference>
<dbReference type="AlphaFoldDB" id="A0A8D8WSF4"/>
<dbReference type="PANTHER" id="PTHR11161">
    <property type="entry name" value="O-ACYLTRANSFERASE"/>
    <property type="match status" value="1"/>
</dbReference>
<organism evidence="1">
    <name type="scientific">Cacopsylla melanoneura</name>
    <dbReference type="NCBI Taxonomy" id="428564"/>
    <lineage>
        <taxon>Eukaryota</taxon>
        <taxon>Metazoa</taxon>
        <taxon>Ecdysozoa</taxon>
        <taxon>Arthropoda</taxon>
        <taxon>Hexapoda</taxon>
        <taxon>Insecta</taxon>
        <taxon>Pterygota</taxon>
        <taxon>Neoptera</taxon>
        <taxon>Paraneoptera</taxon>
        <taxon>Hemiptera</taxon>
        <taxon>Sternorrhyncha</taxon>
        <taxon>Psylloidea</taxon>
        <taxon>Psyllidae</taxon>
        <taxon>Psyllinae</taxon>
        <taxon>Cacopsylla</taxon>
    </lineage>
</organism>